<feature type="compositionally biased region" description="Polar residues" evidence="1">
    <location>
        <begin position="54"/>
        <end position="65"/>
    </location>
</feature>
<feature type="domain" description="BTB" evidence="2">
    <location>
        <begin position="69"/>
        <end position="135"/>
    </location>
</feature>
<dbReference type="InterPro" id="IPR011333">
    <property type="entry name" value="SKP1/BTB/POZ_sf"/>
</dbReference>
<dbReference type="Pfam" id="PF00651">
    <property type="entry name" value="BTB"/>
    <property type="match status" value="1"/>
</dbReference>
<accession>A0A0D2AD87</accession>
<organism evidence="3 4">
    <name type="scientific">Exophiala mesophila</name>
    <name type="common">Black yeast-like fungus</name>
    <dbReference type="NCBI Taxonomy" id="212818"/>
    <lineage>
        <taxon>Eukaryota</taxon>
        <taxon>Fungi</taxon>
        <taxon>Dikarya</taxon>
        <taxon>Ascomycota</taxon>
        <taxon>Pezizomycotina</taxon>
        <taxon>Eurotiomycetes</taxon>
        <taxon>Chaetothyriomycetidae</taxon>
        <taxon>Chaetothyriales</taxon>
        <taxon>Herpotrichiellaceae</taxon>
        <taxon>Exophiala</taxon>
    </lineage>
</organism>
<dbReference type="SUPFAM" id="SSF54695">
    <property type="entry name" value="POZ domain"/>
    <property type="match status" value="1"/>
</dbReference>
<dbReference type="AlphaFoldDB" id="A0A0D2AD87"/>
<evidence type="ECO:0000313" key="4">
    <source>
        <dbReference type="Proteomes" id="UP000054302"/>
    </source>
</evidence>
<dbReference type="PROSITE" id="PS50097">
    <property type="entry name" value="BTB"/>
    <property type="match status" value="1"/>
</dbReference>
<dbReference type="HOGENOM" id="CLU_071111_0_0_1"/>
<evidence type="ECO:0000259" key="2">
    <source>
        <dbReference type="PROSITE" id="PS50097"/>
    </source>
</evidence>
<dbReference type="InterPro" id="IPR000210">
    <property type="entry name" value="BTB/POZ_dom"/>
</dbReference>
<sequence length="280" mass="32233">MFSTSRNHRPSDSFSSRYGAGKSRKPPSSYREHSISRGLRRSDSAESTRRGDHSTTGPPVSDSLTSPIVTICVGHEQRLFAGHQDIITRSPFFEAACREQFFQGNTRRITLPDEHPEVLSAVLEYLYKGDYYPKLLHNKRRDIWEIEDEGKDPKSTIYHHATKQTVLKDTFIYCSAQRYGLEELQRLALRKQGLRHGMQISTILASARWAYQNTPDTDSKLRAQYLTLIIRSRNNFKKSGTMKLEMEQGGTMFFDLFVAMCNHIDDLRTVRSPFTSPFTR</sequence>
<gene>
    <name evidence="3" type="ORF">PV10_00692</name>
</gene>
<feature type="compositionally biased region" description="Basic and acidic residues" evidence="1">
    <location>
        <begin position="30"/>
        <end position="53"/>
    </location>
</feature>
<dbReference type="STRING" id="212818.A0A0D2AD87"/>
<proteinExistence type="predicted"/>
<dbReference type="Proteomes" id="UP000054302">
    <property type="component" value="Unassembled WGS sequence"/>
</dbReference>
<dbReference type="VEuPathDB" id="FungiDB:PV10_00692"/>
<dbReference type="OMA" id="VAMVNHM"/>
<dbReference type="CDD" id="cd18186">
    <property type="entry name" value="BTB_POZ_ZBTB_KLHL-like"/>
    <property type="match status" value="1"/>
</dbReference>
<name>A0A0D2AD87_EXOME</name>
<dbReference type="EMBL" id="KN847520">
    <property type="protein sequence ID" value="KIV96878.1"/>
    <property type="molecule type" value="Genomic_DNA"/>
</dbReference>
<keyword evidence="4" id="KW-1185">Reference proteome</keyword>
<feature type="region of interest" description="Disordered" evidence="1">
    <location>
        <begin position="1"/>
        <end position="65"/>
    </location>
</feature>
<dbReference type="Gene3D" id="3.30.710.10">
    <property type="entry name" value="Potassium Channel Kv1.1, Chain A"/>
    <property type="match status" value="1"/>
</dbReference>
<dbReference type="RefSeq" id="XP_016228452.1">
    <property type="nucleotide sequence ID" value="XM_016364803.1"/>
</dbReference>
<dbReference type="PANTHER" id="PTHR47843:SF7">
    <property type="entry name" value="BTB DOMAIN-CONTAINING PROTEIN"/>
    <property type="match status" value="1"/>
</dbReference>
<dbReference type="PANTHER" id="PTHR47843">
    <property type="entry name" value="BTB DOMAIN-CONTAINING PROTEIN-RELATED"/>
    <property type="match status" value="1"/>
</dbReference>
<dbReference type="OrthoDB" id="45365at2759"/>
<reference evidence="3 4" key="1">
    <citation type="submission" date="2015-01" db="EMBL/GenBank/DDBJ databases">
        <title>The Genome Sequence of Exophiala mesophila CBS40295.</title>
        <authorList>
            <consortium name="The Broad Institute Genomics Platform"/>
            <person name="Cuomo C."/>
            <person name="de Hoog S."/>
            <person name="Gorbushina A."/>
            <person name="Stielow B."/>
            <person name="Teixiera M."/>
            <person name="Abouelleil A."/>
            <person name="Chapman S.B."/>
            <person name="Priest M."/>
            <person name="Young S.K."/>
            <person name="Wortman J."/>
            <person name="Nusbaum C."/>
            <person name="Birren B."/>
        </authorList>
    </citation>
    <scope>NUCLEOTIDE SEQUENCE [LARGE SCALE GENOMIC DNA]</scope>
    <source>
        <strain evidence="3 4">CBS 40295</strain>
    </source>
</reference>
<evidence type="ECO:0000256" key="1">
    <source>
        <dbReference type="SAM" id="MobiDB-lite"/>
    </source>
</evidence>
<dbReference type="GeneID" id="27318537"/>
<protein>
    <recommendedName>
        <fullName evidence="2">BTB domain-containing protein</fullName>
    </recommendedName>
</protein>
<evidence type="ECO:0000313" key="3">
    <source>
        <dbReference type="EMBL" id="KIV96878.1"/>
    </source>
</evidence>